<sequence>MIVTTSAKIIRIGVDLLVKSICPSAHITSNSIFAPFVVISALEIPVLHYFSSVCYPLEIFDALVLCFPPPFNSPRDNSNRFYFAYPAAAR</sequence>
<dbReference type="Proteomes" id="UP000188533">
    <property type="component" value="Unassembled WGS sequence"/>
</dbReference>
<gene>
    <name evidence="1" type="ORF">LENED_012037</name>
</gene>
<name>A0A1Q3ERK1_LENED</name>
<accession>A0A1Q3ERK1</accession>
<proteinExistence type="predicted"/>
<evidence type="ECO:0000313" key="1">
    <source>
        <dbReference type="EMBL" id="GAW09838.1"/>
    </source>
</evidence>
<dbReference type="EMBL" id="BDGU01001344">
    <property type="protein sequence ID" value="GAW09838.1"/>
    <property type="molecule type" value="Genomic_DNA"/>
</dbReference>
<reference evidence="1 2" key="2">
    <citation type="submission" date="2017-02" db="EMBL/GenBank/DDBJ databases">
        <title>A genome survey and senescence transcriptome analysis in Lentinula edodes.</title>
        <authorList>
            <person name="Sakamoto Y."/>
            <person name="Nakade K."/>
            <person name="Sato S."/>
            <person name="Yoshida Y."/>
            <person name="Miyazaki K."/>
            <person name="Natsume S."/>
            <person name="Konno N."/>
        </authorList>
    </citation>
    <scope>NUCLEOTIDE SEQUENCE [LARGE SCALE GENOMIC DNA]</scope>
    <source>
        <strain evidence="1 2">NBRC 111202</strain>
    </source>
</reference>
<reference evidence="1 2" key="1">
    <citation type="submission" date="2016-08" db="EMBL/GenBank/DDBJ databases">
        <authorList>
            <consortium name="Lentinula edodes genome sequencing consortium"/>
            <person name="Sakamoto Y."/>
            <person name="Nakade K."/>
            <person name="Sato S."/>
            <person name="Yoshida Y."/>
            <person name="Miyazaki K."/>
            <person name="Natsume S."/>
            <person name="Konno N."/>
        </authorList>
    </citation>
    <scope>NUCLEOTIDE SEQUENCE [LARGE SCALE GENOMIC DNA]</scope>
    <source>
        <strain evidence="1 2">NBRC 111202</strain>
    </source>
</reference>
<organism evidence="1 2">
    <name type="scientific">Lentinula edodes</name>
    <name type="common">Shiitake mushroom</name>
    <name type="synonym">Lentinus edodes</name>
    <dbReference type="NCBI Taxonomy" id="5353"/>
    <lineage>
        <taxon>Eukaryota</taxon>
        <taxon>Fungi</taxon>
        <taxon>Dikarya</taxon>
        <taxon>Basidiomycota</taxon>
        <taxon>Agaricomycotina</taxon>
        <taxon>Agaricomycetes</taxon>
        <taxon>Agaricomycetidae</taxon>
        <taxon>Agaricales</taxon>
        <taxon>Marasmiineae</taxon>
        <taxon>Omphalotaceae</taxon>
        <taxon>Lentinula</taxon>
    </lineage>
</organism>
<evidence type="ECO:0000313" key="2">
    <source>
        <dbReference type="Proteomes" id="UP000188533"/>
    </source>
</evidence>
<keyword evidence="2" id="KW-1185">Reference proteome</keyword>
<protein>
    <submittedName>
        <fullName evidence="1">Uncharacterized protein</fullName>
    </submittedName>
</protein>
<comment type="caution">
    <text evidence="1">The sequence shown here is derived from an EMBL/GenBank/DDBJ whole genome shotgun (WGS) entry which is preliminary data.</text>
</comment>
<dbReference type="AlphaFoldDB" id="A0A1Q3ERK1"/>